<name>A0ABY4DEE3_9SPIR</name>
<feature type="transmembrane region" description="Helical" evidence="1">
    <location>
        <begin position="20"/>
        <end position="41"/>
    </location>
</feature>
<gene>
    <name evidence="2" type="ORF">MUG09_07635</name>
</gene>
<organism evidence="2 3">
    <name type="scientific">Sphaerochaeta associata</name>
    <dbReference type="NCBI Taxonomy" id="1129264"/>
    <lineage>
        <taxon>Bacteria</taxon>
        <taxon>Pseudomonadati</taxon>
        <taxon>Spirochaetota</taxon>
        <taxon>Spirochaetia</taxon>
        <taxon>Spirochaetales</taxon>
        <taxon>Sphaerochaetaceae</taxon>
        <taxon>Sphaerochaeta</taxon>
    </lineage>
</organism>
<evidence type="ECO:0000313" key="2">
    <source>
        <dbReference type="EMBL" id="UOM52624.1"/>
    </source>
</evidence>
<proteinExistence type="predicted"/>
<dbReference type="Pfam" id="PF13346">
    <property type="entry name" value="ABC2_membrane_5"/>
    <property type="match status" value="1"/>
</dbReference>
<dbReference type="PANTHER" id="PTHR41309">
    <property type="entry name" value="MEMBRANE PROTEIN-RELATED"/>
    <property type="match status" value="1"/>
</dbReference>
<keyword evidence="1" id="KW-1133">Transmembrane helix</keyword>
<feature type="transmembrane region" description="Helical" evidence="1">
    <location>
        <begin position="81"/>
        <end position="102"/>
    </location>
</feature>
<dbReference type="InterPro" id="IPR025699">
    <property type="entry name" value="ABC2_memb-like"/>
</dbReference>
<reference evidence="3" key="1">
    <citation type="journal article" date="2024" name="J Bioinform Genom">
        <title>Complete genome sequence of the type strain bacterium Sphaerochaeta associata GLS2t (VKM B-2742)t.</title>
        <authorList>
            <person name="Troshina O.Y."/>
            <person name="Tepeeva A.N."/>
            <person name="Arzamasceva V.O."/>
            <person name="Whitman W.B."/>
            <person name="Varghese N."/>
            <person name="Shapiro N."/>
            <person name="Woyke T."/>
            <person name="Kripides N.C."/>
            <person name="Vasilenko O.V."/>
        </authorList>
    </citation>
    <scope>NUCLEOTIDE SEQUENCE [LARGE SCALE GENOMIC DNA]</scope>
    <source>
        <strain evidence="3">GLS2T</strain>
    </source>
</reference>
<protein>
    <submittedName>
        <fullName evidence="2">ABC-2 transporter permease</fullName>
    </submittedName>
</protein>
<dbReference type="RefSeq" id="WP_244775091.1">
    <property type="nucleotide sequence ID" value="NZ_CP094929.1"/>
</dbReference>
<evidence type="ECO:0000256" key="1">
    <source>
        <dbReference type="SAM" id="Phobius"/>
    </source>
</evidence>
<accession>A0ABY4DEE3</accession>
<dbReference type="Proteomes" id="UP000829708">
    <property type="component" value="Chromosome"/>
</dbReference>
<feature type="transmembrane region" description="Helical" evidence="1">
    <location>
        <begin position="167"/>
        <end position="189"/>
    </location>
</feature>
<evidence type="ECO:0000313" key="3">
    <source>
        <dbReference type="Proteomes" id="UP000829708"/>
    </source>
</evidence>
<keyword evidence="1" id="KW-0812">Transmembrane</keyword>
<feature type="transmembrane region" description="Helical" evidence="1">
    <location>
        <begin position="114"/>
        <end position="133"/>
    </location>
</feature>
<feature type="transmembrane region" description="Helical" evidence="1">
    <location>
        <begin position="142"/>
        <end position="161"/>
    </location>
</feature>
<keyword evidence="1" id="KW-0472">Membrane</keyword>
<keyword evidence="3" id="KW-1185">Reference proteome</keyword>
<dbReference type="EMBL" id="CP094929">
    <property type="protein sequence ID" value="UOM52624.1"/>
    <property type="molecule type" value="Genomic_DNA"/>
</dbReference>
<sequence length="202" mass="21917">MMALLLKDVFLIRKRNLIMLFAIAIFVVLAGVQGGLVNTVMATMMPLLMGFTTLAYDQNDGWEAYACALPFSRIQIVKSKYVLALISIVVSILLVLIVGLAASVLELKTMLSNAVTQFTFGSLFVAINYPLILKFGFEKSRLYYILVMIGLMSIGSALSTFQKGPSMPVSLAFALPVAALAGLIASYFLSCSIMKNKEFSGS</sequence>
<dbReference type="PANTHER" id="PTHR41309:SF2">
    <property type="entry name" value="MEMBRANE PROTEIN"/>
    <property type="match status" value="1"/>
</dbReference>